<feature type="compositionally biased region" description="Low complexity" evidence="1">
    <location>
        <begin position="250"/>
        <end position="279"/>
    </location>
</feature>
<organism evidence="3 4">
    <name type="scientific">Halosegnis marinus</name>
    <dbReference type="NCBI Taxonomy" id="3034023"/>
    <lineage>
        <taxon>Archaea</taxon>
        <taxon>Methanobacteriati</taxon>
        <taxon>Methanobacteriota</taxon>
        <taxon>Stenosarchaea group</taxon>
        <taxon>Halobacteria</taxon>
        <taxon>Halobacteriales</taxon>
        <taxon>Natronomonadaceae</taxon>
        <taxon>Halosegnis</taxon>
    </lineage>
</organism>
<comment type="caution">
    <text evidence="3">The sequence shown here is derived from an EMBL/GenBank/DDBJ whole genome shotgun (WGS) entry which is preliminary data.</text>
</comment>
<dbReference type="Proteomes" id="UP001596398">
    <property type="component" value="Unassembled WGS sequence"/>
</dbReference>
<protein>
    <recommendedName>
        <fullName evidence="2">DUF7282 domain-containing protein</fullName>
    </recommendedName>
</protein>
<keyword evidence="4" id="KW-1185">Reference proteome</keyword>
<evidence type="ECO:0000259" key="2">
    <source>
        <dbReference type="Pfam" id="PF23951"/>
    </source>
</evidence>
<proteinExistence type="predicted"/>
<dbReference type="AlphaFoldDB" id="A0ABD5ZNQ4"/>
<evidence type="ECO:0000256" key="1">
    <source>
        <dbReference type="SAM" id="MobiDB-lite"/>
    </source>
</evidence>
<dbReference type="EMBL" id="JBHTAP010000001">
    <property type="protein sequence ID" value="MFC7235214.1"/>
    <property type="molecule type" value="Genomic_DNA"/>
</dbReference>
<dbReference type="Pfam" id="PF23951">
    <property type="entry name" value="DUF7282"/>
    <property type="match status" value="2"/>
</dbReference>
<dbReference type="GeneID" id="79266903"/>
<dbReference type="InterPro" id="IPR055706">
    <property type="entry name" value="Slg1/2_DUF7282"/>
</dbReference>
<sequence length="311" mass="31360">MRTVHAAAVLLAAAVALAAVPLPAAAHVNHVAADAQVTPDGVVVVETAFVASDGFLAVQRDDDGEPGAVLGHTRLRAGEGFRTEVRVPVDDAAWADWNGSATVHLVLRDDRDGDGEFDPEEDGVVTSFGRPAAATVSLARGDRAAVSARDFTPLRAANGSVTVRYAALPADGHLVVENGTDGATLGSVALDAGDHRNVSVPLGDAATGDETFPVRAVLYRDDGDGTFDGDDTPALAGDSPVATTFSVTPEAANATATPPLVVTATPFDDGTATPTASPSPTEPPTATPGQPGFGALAAVAALALVLVARRP</sequence>
<name>A0ABD5ZNQ4_9EURY</name>
<evidence type="ECO:0000313" key="4">
    <source>
        <dbReference type="Proteomes" id="UP001596398"/>
    </source>
</evidence>
<feature type="domain" description="DUF7282" evidence="2">
    <location>
        <begin position="30"/>
        <end position="136"/>
    </location>
</feature>
<gene>
    <name evidence="3" type="ORF">ACFQJ4_07800</name>
</gene>
<feature type="domain" description="DUF7282" evidence="2">
    <location>
        <begin position="156"/>
        <end position="248"/>
    </location>
</feature>
<feature type="region of interest" description="Disordered" evidence="1">
    <location>
        <begin position="250"/>
        <end position="292"/>
    </location>
</feature>
<reference evidence="3 4" key="1">
    <citation type="journal article" date="2019" name="Int. J. Syst. Evol. Microbiol.">
        <title>The Global Catalogue of Microorganisms (GCM) 10K type strain sequencing project: providing services to taxonomists for standard genome sequencing and annotation.</title>
        <authorList>
            <consortium name="The Broad Institute Genomics Platform"/>
            <consortium name="The Broad Institute Genome Sequencing Center for Infectious Disease"/>
            <person name="Wu L."/>
            <person name="Ma J."/>
        </authorList>
    </citation>
    <scope>NUCLEOTIDE SEQUENCE [LARGE SCALE GENOMIC DNA]</scope>
    <source>
        <strain evidence="3 4">DT85</strain>
    </source>
</reference>
<evidence type="ECO:0000313" key="3">
    <source>
        <dbReference type="EMBL" id="MFC7235214.1"/>
    </source>
</evidence>
<dbReference type="RefSeq" id="WP_276233348.1">
    <property type="nucleotide sequence ID" value="NZ_CP119802.1"/>
</dbReference>
<accession>A0ABD5ZNQ4</accession>